<dbReference type="SUPFAM" id="SSF55620">
    <property type="entry name" value="Tetrahydrobiopterin biosynthesis enzymes-like"/>
    <property type="match status" value="1"/>
</dbReference>
<dbReference type="PANTHER" id="PTHR42844">
    <property type="entry name" value="DIHYDRONEOPTERIN ALDOLASE 1-RELATED"/>
    <property type="match status" value="1"/>
</dbReference>
<dbReference type="PANTHER" id="PTHR42844:SF1">
    <property type="entry name" value="DIHYDRONEOPTERIN ALDOLASE 1-RELATED"/>
    <property type="match status" value="1"/>
</dbReference>
<dbReference type="NCBIfam" id="TIGR00525">
    <property type="entry name" value="folB"/>
    <property type="match status" value="1"/>
</dbReference>
<dbReference type="Pfam" id="PF02152">
    <property type="entry name" value="FolB"/>
    <property type="match status" value="1"/>
</dbReference>
<evidence type="ECO:0000259" key="7">
    <source>
        <dbReference type="SMART" id="SM00905"/>
    </source>
</evidence>
<accession>A0A198ADD6</accession>
<dbReference type="SMART" id="SM00905">
    <property type="entry name" value="FolB"/>
    <property type="match status" value="1"/>
</dbReference>
<dbReference type="STRING" id="1850517.A8708_00940"/>
<dbReference type="GO" id="GO:0046656">
    <property type="term" value="P:folic acid biosynthetic process"/>
    <property type="evidence" value="ECO:0007669"/>
    <property type="project" value="UniProtKB-UniRule"/>
</dbReference>
<dbReference type="EMBL" id="LYPB01000056">
    <property type="protein sequence ID" value="OAS19509.1"/>
    <property type="molecule type" value="Genomic_DNA"/>
</dbReference>
<dbReference type="CDD" id="cd00534">
    <property type="entry name" value="DHNA_DHNTPE"/>
    <property type="match status" value="1"/>
</dbReference>
<dbReference type="GO" id="GO:0046654">
    <property type="term" value="P:tetrahydrofolate biosynthetic process"/>
    <property type="evidence" value="ECO:0007669"/>
    <property type="project" value="UniProtKB-UniRule"/>
</dbReference>
<keyword evidence="9" id="KW-1185">Reference proteome</keyword>
<dbReference type="InterPro" id="IPR006156">
    <property type="entry name" value="Dihydroneopterin_aldolase"/>
</dbReference>
<dbReference type="FunFam" id="3.30.1130.10:FF:000003">
    <property type="entry name" value="7,8-dihydroneopterin aldolase"/>
    <property type="match status" value="1"/>
</dbReference>
<dbReference type="UniPathway" id="UPA00077">
    <property type="reaction ID" value="UER00154"/>
</dbReference>
<comment type="caution">
    <text evidence="8">The sequence shown here is derived from an EMBL/GenBank/DDBJ whole genome shotgun (WGS) entry which is preliminary data.</text>
</comment>
<comment type="function">
    <text evidence="6">Catalyzes the conversion of 7,8-dihydroneopterin to 6-hydroxymethyl-7,8-dihydropterin.</text>
</comment>
<name>A0A198ADD6_9BACL</name>
<evidence type="ECO:0000313" key="8">
    <source>
        <dbReference type="EMBL" id="OAS19509.1"/>
    </source>
</evidence>
<dbReference type="Proteomes" id="UP000078454">
    <property type="component" value="Unassembled WGS sequence"/>
</dbReference>
<proteinExistence type="inferred from homology"/>
<protein>
    <recommendedName>
        <fullName evidence="6">7,8-dihydroneopterin aldolase</fullName>
        <ecNumber evidence="6">4.1.2.25</ecNumber>
    </recommendedName>
</protein>
<keyword evidence="5 6" id="KW-0456">Lyase</keyword>
<comment type="catalytic activity">
    <reaction evidence="1 6">
        <text>7,8-dihydroneopterin = 6-hydroxymethyl-7,8-dihydropterin + glycolaldehyde</text>
        <dbReference type="Rhea" id="RHEA:10540"/>
        <dbReference type="ChEBI" id="CHEBI:17001"/>
        <dbReference type="ChEBI" id="CHEBI:17071"/>
        <dbReference type="ChEBI" id="CHEBI:44841"/>
        <dbReference type="EC" id="4.1.2.25"/>
    </reaction>
</comment>
<dbReference type="InterPro" id="IPR006157">
    <property type="entry name" value="FolB_dom"/>
</dbReference>
<feature type="domain" description="Dihydroneopterin aldolase/epimerase" evidence="7">
    <location>
        <begin position="4"/>
        <end position="117"/>
    </location>
</feature>
<dbReference type="InterPro" id="IPR043133">
    <property type="entry name" value="GTP-CH-I_C/QueF"/>
</dbReference>
<comment type="similarity">
    <text evidence="3 6">Belongs to the DHNA family.</text>
</comment>
<evidence type="ECO:0000256" key="6">
    <source>
        <dbReference type="RuleBase" id="RU362079"/>
    </source>
</evidence>
<dbReference type="NCBIfam" id="TIGR00526">
    <property type="entry name" value="folB_dom"/>
    <property type="match status" value="1"/>
</dbReference>
<dbReference type="OrthoDB" id="9803748at2"/>
<dbReference type="Gene3D" id="3.30.1130.10">
    <property type="match status" value="1"/>
</dbReference>
<evidence type="ECO:0000256" key="4">
    <source>
        <dbReference type="ARBA" id="ARBA00022909"/>
    </source>
</evidence>
<dbReference type="EC" id="4.1.2.25" evidence="6"/>
<sequence length="122" mass="13956">MDKIILSRMQFFGNHGVFPEENTLGQRFYVDVEMMLPLDKAGKADDLTETVHYGEAFFLIKEIVEGRTYKLIEALAENIASELLHTYTSINEVTVRVIKPHPPFAVIFDGVTIEINRKRALE</sequence>
<dbReference type="GO" id="GO:0004150">
    <property type="term" value="F:dihydroneopterin aldolase activity"/>
    <property type="evidence" value="ECO:0007669"/>
    <property type="project" value="UniProtKB-UniRule"/>
</dbReference>
<evidence type="ECO:0000256" key="1">
    <source>
        <dbReference type="ARBA" id="ARBA00001353"/>
    </source>
</evidence>
<reference evidence="8 9" key="1">
    <citation type="submission" date="2016-05" db="EMBL/GenBank/DDBJ databases">
        <title>Paenibacillus sp. 1ZS3-15 nov., isolated from the rhizosphere soil.</title>
        <authorList>
            <person name="Zhang X.X."/>
            <person name="Zhang J."/>
        </authorList>
    </citation>
    <scope>NUCLEOTIDE SEQUENCE [LARGE SCALE GENOMIC DNA]</scope>
    <source>
        <strain evidence="8 9">1ZS3-15</strain>
    </source>
</reference>
<comment type="pathway">
    <text evidence="2 6">Cofactor biosynthesis; tetrahydrofolate biosynthesis; 2-amino-4-hydroxy-6-hydroxymethyl-7,8-dihydropteridine diphosphate from 7,8-dihydroneopterin triphosphate: step 3/4.</text>
</comment>
<organism evidence="8 9">
    <name type="scientific">Paenibacillus oryzisoli</name>
    <dbReference type="NCBI Taxonomy" id="1850517"/>
    <lineage>
        <taxon>Bacteria</taxon>
        <taxon>Bacillati</taxon>
        <taxon>Bacillota</taxon>
        <taxon>Bacilli</taxon>
        <taxon>Bacillales</taxon>
        <taxon>Paenibacillaceae</taxon>
        <taxon>Paenibacillus</taxon>
    </lineage>
</organism>
<dbReference type="RefSeq" id="WP_068663597.1">
    <property type="nucleotide sequence ID" value="NZ_LYPB01000056.1"/>
</dbReference>
<gene>
    <name evidence="8" type="ORF">A8708_00940</name>
</gene>
<keyword evidence="4 6" id="KW-0289">Folate biosynthesis</keyword>
<dbReference type="GO" id="GO:0005737">
    <property type="term" value="C:cytoplasm"/>
    <property type="evidence" value="ECO:0007669"/>
    <property type="project" value="TreeGrafter"/>
</dbReference>
<evidence type="ECO:0000313" key="9">
    <source>
        <dbReference type="Proteomes" id="UP000078454"/>
    </source>
</evidence>
<evidence type="ECO:0000256" key="3">
    <source>
        <dbReference type="ARBA" id="ARBA00005708"/>
    </source>
</evidence>
<dbReference type="AlphaFoldDB" id="A0A198ADD6"/>
<evidence type="ECO:0000256" key="2">
    <source>
        <dbReference type="ARBA" id="ARBA00005013"/>
    </source>
</evidence>
<evidence type="ECO:0000256" key="5">
    <source>
        <dbReference type="ARBA" id="ARBA00023239"/>
    </source>
</evidence>